<accession>A0A3G3IFU9</accession>
<keyword evidence="1" id="KW-0472">Membrane</keyword>
<feature type="transmembrane region" description="Helical" evidence="1">
    <location>
        <begin position="12"/>
        <end position="37"/>
    </location>
</feature>
<sequence length="212" mass="21885">MGIASSFKEFPCGYKVAAAVVAVTVVVLAGIGGAYALSSSITVENNAMLSEGIAIDVYEGGSSDMTSFAIPAISVDGDTLKPDPGSITIGSDKTYTFRVYGSSEGDSYVRVYAVMEGDASLGWIGIDSMSISVPSAGGTPYVFGKSADGLQSGVVSDLITVSSNTSYSFTITINLKDSTGLKNLDEAEKAYDLSGLRFIFKAGSDDPLLQSP</sequence>
<proteinExistence type="predicted"/>
<evidence type="ECO:0000313" key="3">
    <source>
        <dbReference type="Proteomes" id="UP000273278"/>
    </source>
</evidence>
<dbReference type="EMBL" id="CP017686">
    <property type="protein sequence ID" value="AYQ54412.1"/>
    <property type="molecule type" value="Genomic_DNA"/>
</dbReference>
<keyword evidence="1" id="KW-0812">Transmembrane</keyword>
<organism evidence="2 3">
    <name type="scientific">Methanomethylophilus alvi</name>
    <dbReference type="NCBI Taxonomy" id="1291540"/>
    <lineage>
        <taxon>Archaea</taxon>
        <taxon>Methanobacteriati</taxon>
        <taxon>Thermoplasmatota</taxon>
        <taxon>Thermoplasmata</taxon>
        <taxon>Methanomassiliicoccales</taxon>
        <taxon>Methanomethylophilaceae</taxon>
        <taxon>Methanomethylophilus</taxon>
    </lineage>
</organism>
<dbReference type="Proteomes" id="UP000273278">
    <property type="component" value="Chromosome"/>
</dbReference>
<protein>
    <submittedName>
        <fullName evidence="2">Uncharacterized protein</fullName>
    </submittedName>
</protein>
<dbReference type="RefSeq" id="WP_015504121.1">
    <property type="nucleotide sequence ID" value="NZ_CP017686.1"/>
</dbReference>
<evidence type="ECO:0000313" key="2">
    <source>
        <dbReference type="EMBL" id="AYQ54412.1"/>
    </source>
</evidence>
<dbReference type="AlphaFoldDB" id="A0A3G3IFU9"/>
<keyword evidence="1" id="KW-1133">Transmembrane helix</keyword>
<gene>
    <name evidence="2" type="ORF">BKD89_01060</name>
</gene>
<dbReference type="GeneID" id="41321015"/>
<reference evidence="2 3" key="1">
    <citation type="submission" date="2016-10" db="EMBL/GenBank/DDBJ databases">
        <title>Complete genome of the TMA-utilizing, human hosted archaeon Methanomethylophilus alvus Gen. nov, sp. nov., strain Mx-05, derived from a pure culture.</title>
        <authorList>
            <person name="Brugere J.-F."/>
            <person name="Ben Hania W."/>
            <person name="Chaudhary P.P."/>
            <person name="Gaci N."/>
            <person name="Borrel G."/>
            <person name="Cao Van Tuat L."/>
            <person name="Fardeau M.-L."/>
            <person name="Harris H.M.B."/>
            <person name="O'Toole P.W."/>
            <person name="Ollivier B."/>
        </authorList>
    </citation>
    <scope>NUCLEOTIDE SEQUENCE [LARGE SCALE GENOMIC DNA]</scope>
    <source>
        <strain evidence="2 3">Mx-05</strain>
    </source>
</reference>
<name>A0A3G3IFU9_9ARCH</name>
<evidence type="ECO:0000256" key="1">
    <source>
        <dbReference type="SAM" id="Phobius"/>
    </source>
</evidence>